<reference evidence="1" key="1">
    <citation type="submission" date="2022-03" db="EMBL/GenBank/DDBJ databases">
        <title>Draft Genome Sequence of Firmicute Strain S0AB, a Heterotrophic Iron/Sulfur-Oxidizing Extreme Acidophile.</title>
        <authorList>
            <person name="Vergara E."/>
            <person name="Pakostova E."/>
            <person name="Johnson D.B."/>
            <person name="Holmes D.S."/>
        </authorList>
    </citation>
    <scope>NUCLEOTIDE SEQUENCE</scope>
    <source>
        <strain evidence="1">S0AB</strain>
    </source>
</reference>
<dbReference type="AlphaFoldDB" id="A0A9X1VA30"/>
<dbReference type="RefSeq" id="WP_241716179.1">
    <property type="nucleotide sequence ID" value="NZ_JALBUF010000014.1"/>
</dbReference>
<dbReference type="EMBL" id="JALBUF010000014">
    <property type="protein sequence ID" value="MCI0184476.1"/>
    <property type="molecule type" value="Genomic_DNA"/>
</dbReference>
<evidence type="ECO:0000313" key="1">
    <source>
        <dbReference type="EMBL" id="MCI0184476.1"/>
    </source>
</evidence>
<sequence length="294" mass="33227">MKPSFVPHHSYQTSVLQQLQSYDGSGLVMINKDWPLRTKLWMTDLSSITTLLHDVYSDRGPQPQDPASMLRSFLVFLMIHPDKGLTEWVNVMKRTPMYAIASGFDCNRIPGVETFYDFFKRLWPAVDNNLKSKFQRRKFKPPKGKKKGKKAPIATPGRIKRLVHWMIRHANSKTSLPTDRLFHFFQTHLLAVSAQLGLLGDVNGLSVTGDGIPIVTAAYPRNTSTCDCHAQGLAKCNHVRLYTQPDCDSGWDSAREKYSTDTTCTCSLQQIVHTMCLYTQNYSLLPGTMPSVLS</sequence>
<accession>A0A9X1VA30</accession>
<protein>
    <recommendedName>
        <fullName evidence="3">Transposase InsH N-terminal domain-containing protein</fullName>
    </recommendedName>
</protein>
<evidence type="ECO:0008006" key="3">
    <source>
        <dbReference type="Google" id="ProtNLM"/>
    </source>
</evidence>
<evidence type="ECO:0000313" key="2">
    <source>
        <dbReference type="Proteomes" id="UP001139263"/>
    </source>
</evidence>
<proteinExistence type="predicted"/>
<name>A0A9X1VA30_9BACL</name>
<gene>
    <name evidence="1" type="ORF">MM817_02773</name>
</gene>
<comment type="caution">
    <text evidence="1">The sequence shown here is derived from an EMBL/GenBank/DDBJ whole genome shotgun (WGS) entry which is preliminary data.</text>
</comment>
<dbReference type="Proteomes" id="UP001139263">
    <property type="component" value="Unassembled WGS sequence"/>
</dbReference>
<organism evidence="1 2">
    <name type="scientific">Sulfoacidibacillus ferrooxidans</name>
    <dbReference type="NCBI Taxonomy" id="2005001"/>
    <lineage>
        <taxon>Bacteria</taxon>
        <taxon>Bacillati</taxon>
        <taxon>Bacillota</taxon>
        <taxon>Bacilli</taxon>
        <taxon>Bacillales</taxon>
        <taxon>Alicyclobacillaceae</taxon>
        <taxon>Sulfoacidibacillus</taxon>
    </lineage>
</organism>
<keyword evidence="2" id="KW-1185">Reference proteome</keyword>